<evidence type="ECO:0000313" key="2">
    <source>
        <dbReference type="Proteomes" id="UP000184147"/>
    </source>
</evidence>
<evidence type="ECO:0000313" key="1">
    <source>
        <dbReference type="EMBL" id="SHF42339.1"/>
    </source>
</evidence>
<dbReference type="Proteomes" id="UP000184147">
    <property type="component" value="Unassembled WGS sequence"/>
</dbReference>
<protein>
    <submittedName>
        <fullName evidence="1">Uncharacterized protein</fullName>
    </submittedName>
</protein>
<accession>A0A1M5BIU8</accession>
<name>A0A1M5BIU8_9FLAO</name>
<gene>
    <name evidence="1" type="ORF">SAMN05444377_108107</name>
</gene>
<proteinExistence type="predicted"/>
<reference evidence="1 2" key="1">
    <citation type="submission" date="2016-11" db="EMBL/GenBank/DDBJ databases">
        <authorList>
            <person name="Jaros S."/>
            <person name="Januszkiewicz K."/>
            <person name="Wedrychowicz H."/>
        </authorList>
    </citation>
    <scope>NUCLEOTIDE SEQUENCE [LARGE SCALE GENOMIC DNA]</scope>
    <source>
        <strain evidence="1 2">DSM 25660</strain>
    </source>
</reference>
<organism evidence="1 2">
    <name type="scientific">Flavobacterium fontis</name>
    <dbReference type="NCBI Taxonomy" id="1124188"/>
    <lineage>
        <taxon>Bacteria</taxon>
        <taxon>Pseudomonadati</taxon>
        <taxon>Bacteroidota</taxon>
        <taxon>Flavobacteriia</taxon>
        <taxon>Flavobacteriales</taxon>
        <taxon>Flavobacteriaceae</taxon>
        <taxon>Flavobacterium</taxon>
    </lineage>
</organism>
<dbReference type="EMBL" id="FQVQ01000008">
    <property type="protein sequence ID" value="SHF42339.1"/>
    <property type="molecule type" value="Genomic_DNA"/>
</dbReference>
<keyword evidence="2" id="KW-1185">Reference proteome</keyword>
<dbReference type="AlphaFoldDB" id="A0A1M5BIU8"/>
<sequence>MLLLLATFASAQSTCKEQCVKTYRYGYNGMELIATSPKETIIVSTYNSKLSIKEDIANKVYQYYWDELRNNDSGPVTVTIDGDFAKVTGKCIVTKKGKLTAVEFHFEKIEWPNGITELYRMHQG</sequence>
<dbReference type="STRING" id="1124188.SAMN05444377_108107"/>